<dbReference type="SUPFAM" id="SSF51735">
    <property type="entry name" value="NAD(P)-binding Rossmann-fold domains"/>
    <property type="match status" value="1"/>
</dbReference>
<dbReference type="Pfam" id="PF00378">
    <property type="entry name" value="ECH_1"/>
    <property type="match status" value="1"/>
</dbReference>
<dbReference type="FunFam" id="3.40.50.720:FF:000009">
    <property type="entry name" value="Fatty oxidation complex, alpha subunit"/>
    <property type="match status" value="1"/>
</dbReference>
<dbReference type="RefSeq" id="WP_041017054.1">
    <property type="nucleotide sequence ID" value="NZ_CCEJ010000003.1"/>
</dbReference>
<feature type="domain" description="3-hydroxyacyl-CoA dehydrogenase C-terminal" evidence="13">
    <location>
        <begin position="502"/>
        <end position="594"/>
    </location>
</feature>
<protein>
    <recommendedName>
        <fullName evidence="4">enoyl-CoA hydratase</fullName>
        <ecNumber evidence="4">4.2.1.17</ecNumber>
    </recommendedName>
</protein>
<dbReference type="EMBL" id="CCEJ010000003">
    <property type="protein sequence ID" value="CDR33592.1"/>
    <property type="molecule type" value="Genomic_DNA"/>
</dbReference>
<evidence type="ECO:0000256" key="1">
    <source>
        <dbReference type="ARBA" id="ARBA00005005"/>
    </source>
</evidence>
<dbReference type="UniPathway" id="UPA00659"/>
<evidence type="ECO:0000259" key="13">
    <source>
        <dbReference type="Pfam" id="PF00725"/>
    </source>
</evidence>
<accession>A0A090CYG9</accession>
<gene>
    <name evidence="15" type="primary">fadJ</name>
    <name evidence="15" type="ORF">CSEC_0761</name>
</gene>
<evidence type="ECO:0000256" key="11">
    <source>
        <dbReference type="ARBA" id="ARBA00023268"/>
    </source>
</evidence>
<name>A0A090CYG9_9BACT</name>
<dbReference type="Gene3D" id="3.40.50.720">
    <property type="entry name" value="NAD(P)-binding Rossmann-like Domain"/>
    <property type="match status" value="1"/>
</dbReference>
<feature type="domain" description="3-hydroxyacyl-CoA dehydrogenase NAD binding" evidence="14">
    <location>
        <begin position="322"/>
        <end position="500"/>
    </location>
</feature>
<dbReference type="InterPro" id="IPR001753">
    <property type="entry name" value="Enoyl-CoA_hydra/iso"/>
</dbReference>
<dbReference type="InterPro" id="IPR006176">
    <property type="entry name" value="3-OHacyl-CoA_DH_NAD-bd"/>
</dbReference>
<dbReference type="eggNOG" id="COG1250">
    <property type="taxonomic scope" value="Bacteria"/>
</dbReference>
<proteinExistence type="inferred from homology"/>
<dbReference type="CDD" id="cd06558">
    <property type="entry name" value="crotonase-like"/>
    <property type="match status" value="1"/>
</dbReference>
<keyword evidence="5" id="KW-0276">Fatty acid metabolism</keyword>
<dbReference type="GO" id="GO:0016509">
    <property type="term" value="F:long-chain (3S)-3-hydroxyacyl-CoA dehydrogenase (NAD+) activity"/>
    <property type="evidence" value="ECO:0007669"/>
    <property type="project" value="TreeGrafter"/>
</dbReference>
<dbReference type="Pfam" id="PF00725">
    <property type="entry name" value="3HCDH"/>
    <property type="match status" value="2"/>
</dbReference>
<dbReference type="SUPFAM" id="SSF48179">
    <property type="entry name" value="6-phosphogluconate dehydrogenase C-terminal domain-like"/>
    <property type="match status" value="2"/>
</dbReference>
<evidence type="ECO:0000256" key="12">
    <source>
        <dbReference type="ARBA" id="ARBA00049556"/>
    </source>
</evidence>
<evidence type="ECO:0000256" key="6">
    <source>
        <dbReference type="ARBA" id="ARBA00022963"/>
    </source>
</evidence>
<dbReference type="InterPro" id="IPR008927">
    <property type="entry name" value="6-PGluconate_DH-like_C_sf"/>
</dbReference>
<dbReference type="PANTHER" id="PTHR43612:SF3">
    <property type="entry name" value="TRIFUNCTIONAL ENZYME SUBUNIT ALPHA, MITOCHONDRIAL"/>
    <property type="match status" value="1"/>
</dbReference>
<keyword evidence="16" id="KW-1185">Reference proteome</keyword>
<evidence type="ECO:0000259" key="14">
    <source>
        <dbReference type="Pfam" id="PF02737"/>
    </source>
</evidence>
<reference evidence="15" key="1">
    <citation type="submission" date="2013-12" db="EMBL/GenBank/DDBJ databases">
        <authorList>
            <person name="Linke B."/>
        </authorList>
    </citation>
    <scope>NUCLEOTIDE SEQUENCE [LARGE SCALE GENOMIC DNA]</scope>
    <source>
        <strain evidence="15">CRIB-18</strain>
    </source>
</reference>
<evidence type="ECO:0000313" key="15">
    <source>
        <dbReference type="EMBL" id="CDR33592.1"/>
    </source>
</evidence>
<dbReference type="InterPro" id="IPR006108">
    <property type="entry name" value="3HC_DH_C"/>
</dbReference>
<evidence type="ECO:0000256" key="10">
    <source>
        <dbReference type="ARBA" id="ARBA00023239"/>
    </source>
</evidence>
<dbReference type="InterPro" id="IPR029045">
    <property type="entry name" value="ClpP/crotonase-like_dom_sf"/>
</dbReference>
<comment type="caution">
    <text evidence="15">The sequence shown here is derived from an EMBL/GenBank/DDBJ whole genome shotgun (WGS) entry which is preliminary data.</text>
</comment>
<evidence type="ECO:0000313" key="16">
    <source>
        <dbReference type="Proteomes" id="UP000031552"/>
    </source>
</evidence>
<dbReference type="Gene3D" id="3.90.226.10">
    <property type="entry name" value="2-enoyl-CoA Hydratase, Chain A, domain 1"/>
    <property type="match status" value="1"/>
</dbReference>
<evidence type="ECO:0000256" key="8">
    <source>
        <dbReference type="ARBA" id="ARBA00023027"/>
    </source>
</evidence>
<keyword evidence="11" id="KW-0511">Multifunctional enzyme</keyword>
<comment type="pathway">
    <text evidence="1">Lipid metabolism; fatty acid beta-oxidation.</text>
</comment>
<evidence type="ECO:0000256" key="2">
    <source>
        <dbReference type="ARBA" id="ARBA00007005"/>
    </source>
</evidence>
<sequence>MTEYFKYKEEEGIGTLIFDYPGEKINKISPDVLDDLEQKLDALSTKPIKALAITSAKEDIFIAGADIKIFEKAFENPAIAEKLIDRGHAVFRKLASMPIPTVAAINGVCLGGGTELALACKFRVASDSPKVQIGTPEVNLGIFPGWGGTQRLPRLIGLEEGTNLILTGKSVDAKKAFKLKLVDAVLPKEFFKEELQKFMVSIESKEKQKELIDKRKKSGLKKLLLEDNPLGRSLFFYMANKKLQETTKGHYKAPELALDVIKRTYALPLDEGLKEEVAVFKRGLQKDFSNSKNLINLFFASEEIKKNPGMDLPKEVPKINRAAVIGAGTMGAKIAYLLTSKDIPVRLKDLNWNLLGKGYGTVFEIYQILVKKRKFTKEQADRKFQLLSATKDYSGFKQADLVIEAAVENLEIKNKIFSELEAILSEDAIIATNTSSLVIDSMAKTLKHPERFIGMHFFNPPDRMPLVEIIPGSKTSKETIARVVNLCKTLGKTAVVVKDVPGFLVNRVFATAANEASWLLEEGIDMETLDKKMTSFGMPMGPFVLADEVGNDIVYKVFNVIENAYGERMKQPEIMKLMVDNQYLGKKNGKGFYLWKGERKGEKNPGIKRLLSKTQKPKTTLDPSDAEERILFSMINEASRCLGESVAASPTYIDLALVYGTGFPPFRGGLLRYADERGIPYIVERLKVFEKKYGSRFAPSQVLLEKASKKEKFYS</sequence>
<dbReference type="AlphaFoldDB" id="A0A090CYG9"/>
<dbReference type="eggNOG" id="COG1024">
    <property type="taxonomic scope" value="Bacteria"/>
</dbReference>
<dbReference type="Pfam" id="PF02737">
    <property type="entry name" value="3HCDH_N"/>
    <property type="match status" value="1"/>
</dbReference>
<dbReference type="InterPro" id="IPR036291">
    <property type="entry name" value="NAD(P)-bd_dom_sf"/>
</dbReference>
<dbReference type="InterPro" id="IPR050136">
    <property type="entry name" value="FA_oxidation_alpha_subunit"/>
</dbReference>
<keyword evidence="8" id="KW-0520">NAD</keyword>
<organism evidence="15 16">
    <name type="scientific">Candidatus Criblamydia sequanensis CRIB-18</name>
    <dbReference type="NCBI Taxonomy" id="1437425"/>
    <lineage>
        <taxon>Bacteria</taxon>
        <taxon>Pseudomonadati</taxon>
        <taxon>Chlamydiota</taxon>
        <taxon>Chlamydiia</taxon>
        <taxon>Parachlamydiales</taxon>
        <taxon>Candidatus Criblamydiaceae</taxon>
        <taxon>Candidatus Criblamydia</taxon>
    </lineage>
</organism>
<comment type="similarity">
    <text evidence="3">In the N-terminal section; belongs to the enoyl-CoA hydratase/isomerase family.</text>
</comment>
<dbReference type="SUPFAM" id="SSF52096">
    <property type="entry name" value="ClpP/crotonase"/>
    <property type="match status" value="1"/>
</dbReference>
<dbReference type="Proteomes" id="UP000031552">
    <property type="component" value="Unassembled WGS sequence"/>
</dbReference>
<dbReference type="Gene3D" id="1.10.1040.50">
    <property type="match status" value="1"/>
</dbReference>
<evidence type="ECO:0000256" key="4">
    <source>
        <dbReference type="ARBA" id="ARBA00012076"/>
    </source>
</evidence>
<feature type="domain" description="3-hydroxyacyl-CoA dehydrogenase C-terminal" evidence="13">
    <location>
        <begin position="628"/>
        <end position="708"/>
    </location>
</feature>
<dbReference type="EC" id="4.2.1.17" evidence="4"/>
<keyword evidence="10 15" id="KW-0456">Lyase</keyword>
<comment type="similarity">
    <text evidence="2">In the central section; belongs to the 3-hydroxyacyl-CoA dehydrogenase family.</text>
</comment>
<dbReference type="FunFam" id="3.90.226.10:FF:000011">
    <property type="entry name" value="Fatty acid oxidation complex subunit alpha"/>
    <property type="match status" value="1"/>
</dbReference>
<evidence type="ECO:0000256" key="5">
    <source>
        <dbReference type="ARBA" id="ARBA00022832"/>
    </source>
</evidence>
<comment type="catalytic activity">
    <reaction evidence="12">
        <text>a (3S)-3-hydroxyacyl-CoA + NAD(+) = a 3-oxoacyl-CoA + NADH + H(+)</text>
        <dbReference type="Rhea" id="RHEA:22432"/>
        <dbReference type="ChEBI" id="CHEBI:15378"/>
        <dbReference type="ChEBI" id="CHEBI:57318"/>
        <dbReference type="ChEBI" id="CHEBI:57540"/>
        <dbReference type="ChEBI" id="CHEBI:57945"/>
        <dbReference type="ChEBI" id="CHEBI:90726"/>
        <dbReference type="EC" id="1.1.1.35"/>
    </reaction>
</comment>
<evidence type="ECO:0000256" key="9">
    <source>
        <dbReference type="ARBA" id="ARBA00023098"/>
    </source>
</evidence>
<reference evidence="15" key="2">
    <citation type="submission" date="2014-09" db="EMBL/GenBank/DDBJ databases">
        <title>Criblamydia sequanensis harbors a mega-plasmid encoding arsenite resistance.</title>
        <authorList>
            <person name="Bertelli C."/>
            <person name="Goesmann A."/>
            <person name="Greub G."/>
        </authorList>
    </citation>
    <scope>NUCLEOTIDE SEQUENCE [LARGE SCALE GENOMIC DNA]</scope>
    <source>
        <strain evidence="15">CRIB-18</strain>
    </source>
</reference>
<dbReference type="GO" id="GO:0004300">
    <property type="term" value="F:enoyl-CoA hydratase activity"/>
    <property type="evidence" value="ECO:0007669"/>
    <property type="project" value="UniProtKB-EC"/>
</dbReference>
<dbReference type="PANTHER" id="PTHR43612">
    <property type="entry name" value="TRIFUNCTIONAL ENZYME SUBUNIT ALPHA"/>
    <property type="match status" value="1"/>
</dbReference>
<keyword evidence="9" id="KW-0443">Lipid metabolism</keyword>
<dbReference type="GO" id="GO:0070403">
    <property type="term" value="F:NAD+ binding"/>
    <property type="evidence" value="ECO:0007669"/>
    <property type="project" value="InterPro"/>
</dbReference>
<evidence type="ECO:0000256" key="7">
    <source>
        <dbReference type="ARBA" id="ARBA00023002"/>
    </source>
</evidence>
<dbReference type="OrthoDB" id="9771883at2"/>
<dbReference type="STRING" id="1437425.CSEC_0761"/>
<evidence type="ECO:0000256" key="3">
    <source>
        <dbReference type="ARBA" id="ARBA00008750"/>
    </source>
</evidence>
<keyword evidence="6" id="KW-0442">Lipid degradation</keyword>
<keyword evidence="7" id="KW-0560">Oxidoreductase</keyword>
<dbReference type="GO" id="GO:0006635">
    <property type="term" value="P:fatty acid beta-oxidation"/>
    <property type="evidence" value="ECO:0007669"/>
    <property type="project" value="UniProtKB-UniPathway"/>
</dbReference>